<feature type="compositionally biased region" description="Pro residues" evidence="1">
    <location>
        <begin position="164"/>
        <end position="173"/>
    </location>
</feature>
<feature type="compositionally biased region" description="Low complexity" evidence="1">
    <location>
        <begin position="174"/>
        <end position="195"/>
    </location>
</feature>
<keyword evidence="3" id="KW-1185">Reference proteome</keyword>
<feature type="compositionally biased region" description="Pro residues" evidence="1">
    <location>
        <begin position="231"/>
        <end position="244"/>
    </location>
</feature>
<dbReference type="OrthoDB" id="7875768at2"/>
<feature type="compositionally biased region" description="Low complexity" evidence="1">
    <location>
        <begin position="55"/>
        <end position="70"/>
    </location>
</feature>
<feature type="region of interest" description="Disordered" evidence="1">
    <location>
        <begin position="364"/>
        <end position="424"/>
    </location>
</feature>
<feature type="region of interest" description="Disordered" evidence="1">
    <location>
        <begin position="23"/>
        <end position="347"/>
    </location>
</feature>
<reference evidence="2 3" key="1">
    <citation type="submission" date="2017-03" db="EMBL/GenBank/DDBJ databases">
        <authorList>
            <person name="Afonso C.L."/>
            <person name="Miller P.J."/>
            <person name="Scott M.A."/>
            <person name="Spackman E."/>
            <person name="Goraichik I."/>
            <person name="Dimitrov K.M."/>
            <person name="Suarez D.L."/>
            <person name="Swayne D.E."/>
        </authorList>
    </citation>
    <scope>NUCLEOTIDE SEQUENCE [LARGE SCALE GENOMIC DNA]</scope>
    <source>
        <strain evidence="2 3">CECT 7023</strain>
    </source>
</reference>
<feature type="compositionally biased region" description="Low complexity" evidence="1">
    <location>
        <begin position="475"/>
        <end position="498"/>
    </location>
</feature>
<protein>
    <submittedName>
        <fullName evidence="2">Uncharacterized protein</fullName>
    </submittedName>
</protein>
<evidence type="ECO:0000256" key="1">
    <source>
        <dbReference type="SAM" id="MobiDB-lite"/>
    </source>
</evidence>
<feature type="compositionally biased region" description="Acidic residues" evidence="1">
    <location>
        <begin position="408"/>
        <end position="419"/>
    </location>
</feature>
<feature type="compositionally biased region" description="Basic and acidic residues" evidence="1">
    <location>
        <begin position="450"/>
        <end position="466"/>
    </location>
</feature>
<evidence type="ECO:0000313" key="3">
    <source>
        <dbReference type="Proteomes" id="UP000193900"/>
    </source>
</evidence>
<feature type="compositionally biased region" description="Basic and acidic residues" evidence="1">
    <location>
        <begin position="506"/>
        <end position="516"/>
    </location>
</feature>
<feature type="compositionally biased region" description="Acidic residues" evidence="1">
    <location>
        <begin position="259"/>
        <end position="268"/>
    </location>
</feature>
<feature type="compositionally biased region" description="Basic and acidic residues" evidence="1">
    <location>
        <begin position="293"/>
        <end position="302"/>
    </location>
</feature>
<sequence length="601" mass="63821">MSDPLTNVEIEDVLASIRRLVAAGDPADEGDGKESGPRTDRLVLTPNFRVKDAPEVTAAPPTRTAPAAREPWQDPKAQAAQPTPERDAPVDGTVDRPSHGAGKAADSAATTEDTERPQTGVFTRFSRSQRMARKADGNSAPAPREARASDGDTSTPLTLTSPILPVPDPPEAPPAHTTGADAPATGPTATTATTDIRADWPEADRWPETPKAASRAERPAADSRPETRPETPAPPPHVDSPAPAPEKDTPDAEAAGPIDVEDDAEVEALLEGVISAMRLSREDIPDAELVETTDDHDRQRDDETAEPSAADNPGTTPVAEAMQSAESRAPDAPVAEPPLILETPSTPRQRIEETIAELEAAVTFSGQDFEPDGSELADWAPTGRGRPGRLHLVVTGEDGPAPPKPADDLDLDLDLENDNDEPRFRVYPGERLFDRAGVENSDGAAAENVAGHDRAAEDGKADDRAAADLAEQDVAEAATPAAATQPNGAPAGNQNAPADTQAPWHSPEDSRADTAARSRPGAPARGDADRRPVPSPDLDDDAELTAYLEEESLLDEEALRDLVGTIVREELQGVLGERITRNVRKLVRREIHRILNSQEFD</sequence>
<dbReference type="RefSeq" id="WP_085878792.1">
    <property type="nucleotide sequence ID" value="NZ_FWFZ01000008.1"/>
</dbReference>
<feature type="compositionally biased region" description="Basic and acidic residues" evidence="1">
    <location>
        <begin position="30"/>
        <end position="41"/>
    </location>
</feature>
<proteinExistence type="predicted"/>
<organism evidence="2 3">
    <name type="scientific">Roseisalinus antarcticus</name>
    <dbReference type="NCBI Taxonomy" id="254357"/>
    <lineage>
        <taxon>Bacteria</taxon>
        <taxon>Pseudomonadati</taxon>
        <taxon>Pseudomonadota</taxon>
        <taxon>Alphaproteobacteria</taxon>
        <taxon>Rhodobacterales</taxon>
        <taxon>Roseobacteraceae</taxon>
        <taxon>Roseisalinus</taxon>
    </lineage>
</organism>
<feature type="region of interest" description="Disordered" evidence="1">
    <location>
        <begin position="438"/>
        <end position="542"/>
    </location>
</feature>
<feature type="compositionally biased region" description="Low complexity" evidence="1">
    <location>
        <begin position="153"/>
        <end position="163"/>
    </location>
</feature>
<evidence type="ECO:0000313" key="2">
    <source>
        <dbReference type="EMBL" id="SLN46698.1"/>
    </source>
</evidence>
<accession>A0A1Y5SRL8</accession>
<feature type="compositionally biased region" description="Basic and acidic residues" evidence="1">
    <location>
        <begin position="196"/>
        <end position="229"/>
    </location>
</feature>
<dbReference type="AlphaFoldDB" id="A0A1Y5SRL8"/>
<gene>
    <name evidence="2" type="ORF">ROA7023_01936</name>
</gene>
<name>A0A1Y5SRL8_9RHOB</name>
<dbReference type="EMBL" id="FWFZ01000008">
    <property type="protein sequence ID" value="SLN46698.1"/>
    <property type="molecule type" value="Genomic_DNA"/>
</dbReference>
<dbReference type="Proteomes" id="UP000193900">
    <property type="component" value="Unassembled WGS sequence"/>
</dbReference>
<feature type="compositionally biased region" description="Basic and acidic residues" evidence="1">
    <location>
        <begin position="84"/>
        <end position="98"/>
    </location>
</feature>